<reference evidence="2 3" key="1">
    <citation type="submission" date="2018-04" db="EMBL/GenBank/DDBJ databases">
        <title>Genomic Encyclopedia of Archaeal and Bacterial Type Strains, Phase II (KMG-II): from individual species to whole genera.</title>
        <authorList>
            <person name="Goeker M."/>
        </authorList>
    </citation>
    <scope>NUCLEOTIDE SEQUENCE [LARGE SCALE GENOMIC DNA]</scope>
    <source>
        <strain evidence="2 3">DSM 45787</strain>
    </source>
</reference>
<feature type="compositionally biased region" description="Polar residues" evidence="1">
    <location>
        <begin position="49"/>
        <end position="60"/>
    </location>
</feature>
<feature type="region of interest" description="Disordered" evidence="1">
    <location>
        <begin position="27"/>
        <end position="60"/>
    </location>
</feature>
<evidence type="ECO:0000313" key="2">
    <source>
        <dbReference type="EMBL" id="PTX60267.1"/>
    </source>
</evidence>
<sequence>MAANGLVRRGMVFLAGVTVLVSGCSSDDGDRVRAEKEEKPEVKVASEPTASEENLKTESTPVWKAWKTSDGKVMAHGAAEIKNKGKKPIRFDSARLNFLGKDGRVLATEEVLSVVPKVIQPGESAYVGGTVQMEPAKKPEELREVTVNADFHPTYRKPVKLKTEGLQTTESVGERKLVTGQVSNPNGETVKDVLIVTALKDSRGKLVAVVGDYLNTGIPPGGQTGFTARDDRLPPELTDQATQAEAHAYPLFTGEDNQ</sequence>
<protein>
    <submittedName>
        <fullName evidence="2">Uncharacterized protein</fullName>
    </submittedName>
</protein>
<dbReference type="OrthoDB" id="2988540at2"/>
<dbReference type="Proteomes" id="UP000244240">
    <property type="component" value="Unassembled WGS sequence"/>
</dbReference>
<accession>A0A2T6BWD1</accession>
<evidence type="ECO:0000313" key="3">
    <source>
        <dbReference type="Proteomes" id="UP000244240"/>
    </source>
</evidence>
<gene>
    <name evidence="2" type="ORF">C8P63_10931</name>
</gene>
<proteinExistence type="predicted"/>
<dbReference type="EMBL" id="QBKR01000009">
    <property type="protein sequence ID" value="PTX60267.1"/>
    <property type="molecule type" value="Genomic_DNA"/>
</dbReference>
<evidence type="ECO:0000256" key="1">
    <source>
        <dbReference type="SAM" id="MobiDB-lite"/>
    </source>
</evidence>
<comment type="caution">
    <text evidence="2">The sequence shown here is derived from an EMBL/GenBank/DDBJ whole genome shotgun (WGS) entry which is preliminary data.</text>
</comment>
<feature type="compositionally biased region" description="Basic and acidic residues" evidence="1">
    <location>
        <begin position="28"/>
        <end position="44"/>
    </location>
</feature>
<organism evidence="2 3">
    <name type="scientific">Melghirimyces profundicolus</name>
    <dbReference type="NCBI Taxonomy" id="1242148"/>
    <lineage>
        <taxon>Bacteria</taxon>
        <taxon>Bacillati</taxon>
        <taxon>Bacillota</taxon>
        <taxon>Bacilli</taxon>
        <taxon>Bacillales</taxon>
        <taxon>Thermoactinomycetaceae</taxon>
        <taxon>Melghirimyces</taxon>
    </lineage>
</organism>
<keyword evidence="3" id="KW-1185">Reference proteome</keyword>
<dbReference type="RefSeq" id="WP_108022920.1">
    <property type="nucleotide sequence ID" value="NZ_QBKR01000009.1"/>
</dbReference>
<name>A0A2T6BWD1_9BACL</name>
<dbReference type="AlphaFoldDB" id="A0A2T6BWD1"/>